<dbReference type="EMBL" id="QASA01000001">
    <property type="protein sequence ID" value="RDC65619.1"/>
    <property type="molecule type" value="Genomic_DNA"/>
</dbReference>
<evidence type="ECO:0000256" key="1">
    <source>
        <dbReference type="SAM" id="MobiDB-lite"/>
    </source>
</evidence>
<evidence type="ECO:0000313" key="3">
    <source>
        <dbReference type="Proteomes" id="UP000253919"/>
    </source>
</evidence>
<dbReference type="RefSeq" id="WP_115374603.1">
    <property type="nucleotide sequence ID" value="NZ_QASA01000001.1"/>
</dbReference>
<name>A0A369QS37_9BACT</name>
<comment type="caution">
    <text evidence="2">The sequence shown here is derived from an EMBL/GenBank/DDBJ whole genome shotgun (WGS) entry which is preliminary data.</text>
</comment>
<evidence type="ECO:0000313" key="2">
    <source>
        <dbReference type="EMBL" id="RDC65619.1"/>
    </source>
</evidence>
<reference evidence="2 3" key="1">
    <citation type="submission" date="2018-04" db="EMBL/GenBank/DDBJ databases">
        <title>Adhaeribacter sp. HMF7616 genome sequencing and assembly.</title>
        <authorList>
            <person name="Kang H."/>
            <person name="Kang J."/>
            <person name="Cha I."/>
            <person name="Kim H."/>
            <person name="Joh K."/>
        </authorList>
    </citation>
    <scope>NUCLEOTIDE SEQUENCE [LARGE SCALE GENOMIC DNA]</scope>
    <source>
        <strain evidence="2 3">HMF7616</strain>
    </source>
</reference>
<gene>
    <name evidence="2" type="ORF">AHMF7616_04249</name>
</gene>
<proteinExistence type="predicted"/>
<sequence>METLKMVGTYSKRDSGKATKGHFVASSVRSNDKITEHSTVKDIQKILSTEVKKILESAK</sequence>
<keyword evidence="3" id="KW-1185">Reference proteome</keyword>
<organism evidence="2 3">
    <name type="scientific">Adhaeribacter pallidiroseus</name>
    <dbReference type="NCBI Taxonomy" id="2072847"/>
    <lineage>
        <taxon>Bacteria</taxon>
        <taxon>Pseudomonadati</taxon>
        <taxon>Bacteroidota</taxon>
        <taxon>Cytophagia</taxon>
        <taxon>Cytophagales</taxon>
        <taxon>Hymenobacteraceae</taxon>
        <taxon>Adhaeribacter</taxon>
    </lineage>
</organism>
<feature type="region of interest" description="Disordered" evidence="1">
    <location>
        <begin position="1"/>
        <end position="21"/>
    </location>
</feature>
<accession>A0A369QS37</accession>
<dbReference type="Proteomes" id="UP000253919">
    <property type="component" value="Unassembled WGS sequence"/>
</dbReference>
<dbReference type="AlphaFoldDB" id="A0A369QS37"/>
<protein>
    <submittedName>
        <fullName evidence="2">Uncharacterized protein</fullName>
    </submittedName>
</protein>